<dbReference type="Proteomes" id="UP000030147">
    <property type="component" value="Unassembled WGS sequence"/>
</dbReference>
<evidence type="ECO:0000313" key="1">
    <source>
        <dbReference type="EMBL" id="KGP74250.1"/>
    </source>
</evidence>
<sequence length="66" mass="7592">MEKKKVVTKSGCGCGNKVKVMDTENTNYVTVTSINNDQPTKKVPHPKKSFISRYIKKIVEFFRLEK</sequence>
<accession>A0A0A2TYC3</accession>
<dbReference type="EMBL" id="AVBF01000004">
    <property type="protein sequence ID" value="KGP74250.1"/>
    <property type="molecule type" value="Genomic_DNA"/>
</dbReference>
<comment type="caution">
    <text evidence="1">The sequence shown here is derived from an EMBL/GenBank/DDBJ whole genome shotgun (WGS) entry which is preliminary data.</text>
</comment>
<keyword evidence="2" id="KW-1185">Reference proteome</keyword>
<dbReference type="AlphaFoldDB" id="A0A0A2TYC3"/>
<name>A0A0A2TYC3_9BACI</name>
<proteinExistence type="predicted"/>
<organism evidence="1 2">
    <name type="scientific">Pontibacillus yanchengensis Y32</name>
    <dbReference type="NCBI Taxonomy" id="1385514"/>
    <lineage>
        <taxon>Bacteria</taxon>
        <taxon>Bacillati</taxon>
        <taxon>Bacillota</taxon>
        <taxon>Bacilli</taxon>
        <taxon>Bacillales</taxon>
        <taxon>Bacillaceae</taxon>
        <taxon>Pontibacillus</taxon>
    </lineage>
</organism>
<gene>
    <name evidence="1" type="ORF">N782_09170</name>
</gene>
<dbReference type="STRING" id="1385514.N782_09170"/>
<dbReference type="RefSeq" id="WP_036815814.1">
    <property type="nucleotide sequence ID" value="NZ_AVBF01000004.1"/>
</dbReference>
<evidence type="ECO:0000313" key="2">
    <source>
        <dbReference type="Proteomes" id="UP000030147"/>
    </source>
</evidence>
<protein>
    <submittedName>
        <fullName evidence="1">Uncharacterized protein</fullName>
    </submittedName>
</protein>
<reference evidence="1 2" key="1">
    <citation type="journal article" date="2015" name="Stand. Genomic Sci.">
        <title>High quality draft genome sequence of the moderately halophilic bacterium Pontibacillus yanchengensis Y32(T) and comparison among Pontibacillus genomes.</title>
        <authorList>
            <person name="Huang J."/>
            <person name="Qiao Z.X."/>
            <person name="Tang J.W."/>
            <person name="Wang G."/>
        </authorList>
    </citation>
    <scope>NUCLEOTIDE SEQUENCE [LARGE SCALE GENOMIC DNA]</scope>
    <source>
        <strain evidence="1 2">Y32</strain>
    </source>
</reference>